<proteinExistence type="predicted"/>
<evidence type="ECO:0000256" key="5">
    <source>
        <dbReference type="ARBA" id="ARBA00023136"/>
    </source>
</evidence>
<dbReference type="NCBIfam" id="TIGR02532">
    <property type="entry name" value="IV_pilin_GFxxxE"/>
    <property type="match status" value="1"/>
</dbReference>
<evidence type="ECO:0008006" key="8">
    <source>
        <dbReference type="Google" id="ProtNLM"/>
    </source>
</evidence>
<evidence type="ECO:0000256" key="6">
    <source>
        <dbReference type="SAM" id="Phobius"/>
    </source>
</evidence>
<dbReference type="InterPro" id="IPR045584">
    <property type="entry name" value="Pilin-like"/>
</dbReference>
<dbReference type="InterPro" id="IPR012902">
    <property type="entry name" value="N_methyl_site"/>
</dbReference>
<dbReference type="SUPFAM" id="SSF54523">
    <property type="entry name" value="Pili subunits"/>
    <property type="match status" value="1"/>
</dbReference>
<dbReference type="PROSITE" id="PS00409">
    <property type="entry name" value="PROKAR_NTER_METHYL"/>
    <property type="match status" value="1"/>
</dbReference>
<dbReference type="InterPro" id="IPR000983">
    <property type="entry name" value="Bac_GSPG_pilin"/>
</dbReference>
<feature type="transmembrane region" description="Helical" evidence="6">
    <location>
        <begin position="12"/>
        <end position="37"/>
    </location>
</feature>
<keyword evidence="2" id="KW-0488">Methylation</keyword>
<gene>
    <name evidence="7" type="ORF">S03H2_50223</name>
</gene>
<dbReference type="PANTHER" id="PTHR30093">
    <property type="entry name" value="GENERAL SECRETION PATHWAY PROTEIN G"/>
    <property type="match status" value="1"/>
</dbReference>
<protein>
    <recommendedName>
        <fullName evidence="8">Type II secretion system protein GspG C-terminal domain-containing protein</fullName>
    </recommendedName>
</protein>
<dbReference type="Gene3D" id="3.30.700.10">
    <property type="entry name" value="Glycoprotein, Type 4 Pilin"/>
    <property type="match status" value="1"/>
</dbReference>
<comment type="subcellular location">
    <subcellularLocation>
        <location evidence="1">Membrane</location>
        <topology evidence="1">Single-pass membrane protein</topology>
    </subcellularLocation>
</comment>
<dbReference type="Pfam" id="PF07963">
    <property type="entry name" value="N_methyl"/>
    <property type="match status" value="1"/>
</dbReference>
<evidence type="ECO:0000256" key="3">
    <source>
        <dbReference type="ARBA" id="ARBA00022692"/>
    </source>
</evidence>
<dbReference type="AlphaFoldDB" id="X1J1R6"/>
<accession>X1J1R6</accession>
<dbReference type="PANTHER" id="PTHR30093:SF44">
    <property type="entry name" value="TYPE II SECRETION SYSTEM CORE PROTEIN G"/>
    <property type="match status" value="1"/>
</dbReference>
<evidence type="ECO:0000256" key="2">
    <source>
        <dbReference type="ARBA" id="ARBA00022481"/>
    </source>
</evidence>
<dbReference type="GO" id="GO:0015628">
    <property type="term" value="P:protein secretion by the type II secretion system"/>
    <property type="evidence" value="ECO:0007669"/>
    <property type="project" value="InterPro"/>
</dbReference>
<dbReference type="PRINTS" id="PR00813">
    <property type="entry name" value="BCTERIALGSPG"/>
</dbReference>
<keyword evidence="4 6" id="KW-1133">Transmembrane helix</keyword>
<dbReference type="GO" id="GO:0015627">
    <property type="term" value="C:type II protein secretion system complex"/>
    <property type="evidence" value="ECO:0007669"/>
    <property type="project" value="InterPro"/>
</dbReference>
<name>X1J1R6_9ZZZZ</name>
<sequence length="154" mass="16839">MEVFNKKSKGFTLIELLVVIAIIGILATIVLVSLNTARQKARDTKRLGDLRQVALALEMYYDDNTKYPGGSEASGCDDWATMKTAIETGGYMTVVPSDPVNSGTLVYAFESDEQSYVLRAQLENTNNPAFDVDVDGTALSCDCTDANDYYCIKP</sequence>
<reference evidence="7" key="1">
    <citation type="journal article" date="2014" name="Front. Microbiol.">
        <title>High frequency of phylogenetically diverse reductive dehalogenase-homologous genes in deep subseafloor sedimentary metagenomes.</title>
        <authorList>
            <person name="Kawai M."/>
            <person name="Futagami T."/>
            <person name="Toyoda A."/>
            <person name="Takaki Y."/>
            <person name="Nishi S."/>
            <person name="Hori S."/>
            <person name="Arai W."/>
            <person name="Tsubouchi T."/>
            <person name="Morono Y."/>
            <person name="Uchiyama I."/>
            <person name="Ito T."/>
            <person name="Fujiyama A."/>
            <person name="Inagaki F."/>
            <person name="Takami H."/>
        </authorList>
    </citation>
    <scope>NUCLEOTIDE SEQUENCE</scope>
    <source>
        <strain evidence="7">Expedition CK06-06</strain>
    </source>
</reference>
<keyword evidence="5 6" id="KW-0472">Membrane</keyword>
<evidence type="ECO:0000256" key="1">
    <source>
        <dbReference type="ARBA" id="ARBA00004167"/>
    </source>
</evidence>
<dbReference type="GO" id="GO:0016020">
    <property type="term" value="C:membrane"/>
    <property type="evidence" value="ECO:0007669"/>
    <property type="project" value="UniProtKB-SubCell"/>
</dbReference>
<evidence type="ECO:0000256" key="4">
    <source>
        <dbReference type="ARBA" id="ARBA00022989"/>
    </source>
</evidence>
<comment type="caution">
    <text evidence="7">The sequence shown here is derived from an EMBL/GenBank/DDBJ whole genome shotgun (WGS) entry which is preliminary data.</text>
</comment>
<keyword evidence="3 6" id="KW-0812">Transmembrane</keyword>
<organism evidence="7">
    <name type="scientific">marine sediment metagenome</name>
    <dbReference type="NCBI Taxonomy" id="412755"/>
    <lineage>
        <taxon>unclassified sequences</taxon>
        <taxon>metagenomes</taxon>
        <taxon>ecological metagenomes</taxon>
    </lineage>
</organism>
<evidence type="ECO:0000313" key="7">
    <source>
        <dbReference type="EMBL" id="GAH63718.1"/>
    </source>
</evidence>
<dbReference type="EMBL" id="BARU01031785">
    <property type="protein sequence ID" value="GAH63718.1"/>
    <property type="molecule type" value="Genomic_DNA"/>
</dbReference>